<evidence type="ECO:0000256" key="2">
    <source>
        <dbReference type="SAM" id="SignalP"/>
    </source>
</evidence>
<keyword evidence="1" id="KW-0175">Coiled coil</keyword>
<reference evidence="4" key="1">
    <citation type="submission" date="2022-07" db="EMBL/GenBank/DDBJ databases">
        <title>Marinobacter iranensis a new bacterium isolate from a hipersaline lake in Iran.</title>
        <authorList>
            <person name="Mohammad A.M.A."/>
            <person name="Cristina S.-P."/>
            <person name="Antonio V."/>
        </authorList>
    </citation>
    <scope>NUCLEOTIDE SEQUENCE</scope>
    <source>
        <strain evidence="4">71-i</strain>
    </source>
</reference>
<dbReference type="Gene3D" id="1.20.1270.390">
    <property type="match status" value="1"/>
</dbReference>
<evidence type="ECO:0000313" key="4">
    <source>
        <dbReference type="EMBL" id="MDF0750766.1"/>
    </source>
</evidence>
<dbReference type="Proteomes" id="UP001143391">
    <property type="component" value="Unassembled WGS sequence"/>
</dbReference>
<feature type="domain" description="DUF4398" evidence="3">
    <location>
        <begin position="39"/>
        <end position="114"/>
    </location>
</feature>
<sequence>MMLIPFPTPNPLRLLLLAVLASGLLVTGCASSPSAPTSSLNEARSAVVSAEQYDAGRFAAAELGEARQKLDQANTAVKEERMAKAEQLALEARVGAELAYAKTEAAKAEAINAEMQRGAEALTDEMNRTGAQQ</sequence>
<gene>
    <name evidence="4" type="ORF">NLU14_11045</name>
</gene>
<feature type="coiled-coil region" evidence="1">
    <location>
        <begin position="63"/>
        <end position="125"/>
    </location>
</feature>
<feature type="chain" id="PRO_5045722337" evidence="2">
    <location>
        <begin position="31"/>
        <end position="133"/>
    </location>
</feature>
<feature type="signal peptide" evidence="2">
    <location>
        <begin position="1"/>
        <end position="30"/>
    </location>
</feature>
<evidence type="ECO:0000259" key="3">
    <source>
        <dbReference type="Pfam" id="PF14346"/>
    </source>
</evidence>
<organism evidence="4 5">
    <name type="scientific">Marinobacter iranensis</name>
    <dbReference type="NCBI Taxonomy" id="2962607"/>
    <lineage>
        <taxon>Bacteria</taxon>
        <taxon>Pseudomonadati</taxon>
        <taxon>Pseudomonadota</taxon>
        <taxon>Gammaproteobacteria</taxon>
        <taxon>Pseudomonadales</taxon>
        <taxon>Marinobacteraceae</taxon>
        <taxon>Marinobacter</taxon>
    </lineage>
</organism>
<name>A0ABT5YAR3_9GAMM</name>
<dbReference type="RefSeq" id="WP_275706393.1">
    <property type="nucleotide sequence ID" value="NZ_JANCMW010000006.1"/>
</dbReference>
<comment type="caution">
    <text evidence="4">The sequence shown here is derived from an EMBL/GenBank/DDBJ whole genome shotgun (WGS) entry which is preliminary data.</text>
</comment>
<proteinExistence type="predicted"/>
<dbReference type="InterPro" id="IPR025511">
    <property type="entry name" value="DUF4398"/>
</dbReference>
<keyword evidence="5" id="KW-1185">Reference proteome</keyword>
<keyword evidence="2" id="KW-0732">Signal</keyword>
<dbReference type="EMBL" id="JANCMW010000006">
    <property type="protein sequence ID" value="MDF0750766.1"/>
    <property type="molecule type" value="Genomic_DNA"/>
</dbReference>
<accession>A0ABT5YAR3</accession>
<evidence type="ECO:0000256" key="1">
    <source>
        <dbReference type="SAM" id="Coils"/>
    </source>
</evidence>
<protein>
    <submittedName>
        <fullName evidence="4">DUF4398 domain-containing protein</fullName>
    </submittedName>
</protein>
<dbReference type="Pfam" id="PF14346">
    <property type="entry name" value="DUF4398"/>
    <property type="match status" value="1"/>
</dbReference>
<evidence type="ECO:0000313" key="5">
    <source>
        <dbReference type="Proteomes" id="UP001143391"/>
    </source>
</evidence>